<dbReference type="Gene3D" id="3.30.450.20">
    <property type="entry name" value="PAS domain"/>
    <property type="match status" value="1"/>
</dbReference>
<sequence>MQPSALQALEGRPQHLPEAVCGLDRDLRVTFANAATLRREASAMLGRALGDALTAQQALAAEQPLDTVPFTSQAQVWFRAVVAPRVDGLFVYLEGFQRDQAQGPCLVGPAPSKHVRAGAGRDRIS</sequence>
<feature type="domain" description="PAS fold-4" evidence="2">
    <location>
        <begin position="15"/>
        <end position="68"/>
    </location>
</feature>
<keyword evidence="4" id="KW-1185">Reference proteome</keyword>
<dbReference type="Proteomes" id="UP000192582">
    <property type="component" value="Unassembled WGS sequence"/>
</dbReference>
<evidence type="ECO:0000313" key="3">
    <source>
        <dbReference type="EMBL" id="SMB95427.1"/>
    </source>
</evidence>
<reference evidence="3 4" key="1">
    <citation type="submission" date="2017-04" db="EMBL/GenBank/DDBJ databases">
        <authorList>
            <person name="Afonso C.L."/>
            <person name="Miller P.J."/>
            <person name="Scott M.A."/>
            <person name="Spackman E."/>
            <person name="Goraichik I."/>
            <person name="Dimitrov K.M."/>
            <person name="Suarez D.L."/>
            <person name="Swayne D.E."/>
        </authorList>
    </citation>
    <scope>NUCLEOTIDE SEQUENCE [LARGE SCALE GENOMIC DNA]</scope>
    <source>
        <strain evidence="3 4">KR-140</strain>
    </source>
</reference>
<feature type="region of interest" description="Disordered" evidence="1">
    <location>
        <begin position="103"/>
        <end position="125"/>
    </location>
</feature>
<accession>A0A1W1VPZ6</accession>
<evidence type="ECO:0000259" key="2">
    <source>
        <dbReference type="Pfam" id="PF08448"/>
    </source>
</evidence>
<evidence type="ECO:0000256" key="1">
    <source>
        <dbReference type="SAM" id="MobiDB-lite"/>
    </source>
</evidence>
<evidence type="ECO:0000313" key="4">
    <source>
        <dbReference type="Proteomes" id="UP000192582"/>
    </source>
</evidence>
<gene>
    <name evidence="3" type="ORF">SAMN00790413_02838</name>
</gene>
<dbReference type="EMBL" id="FWWU01000009">
    <property type="protein sequence ID" value="SMB95427.1"/>
    <property type="molecule type" value="Genomic_DNA"/>
</dbReference>
<proteinExistence type="predicted"/>
<dbReference type="InterPro" id="IPR013656">
    <property type="entry name" value="PAS_4"/>
</dbReference>
<dbReference type="AlphaFoldDB" id="A0A1W1VPZ6"/>
<dbReference type="RefSeq" id="WP_084050028.1">
    <property type="nucleotide sequence ID" value="NZ_FWWU01000009.1"/>
</dbReference>
<dbReference type="Pfam" id="PF08448">
    <property type="entry name" value="PAS_4"/>
    <property type="match status" value="1"/>
</dbReference>
<name>A0A1W1VPZ6_9DEIO</name>
<protein>
    <submittedName>
        <fullName evidence="3">PAS fold-containing protein</fullName>
    </submittedName>
</protein>
<organism evidence="3 4">
    <name type="scientific">Deinococcus hopiensis KR-140</name>
    <dbReference type="NCBI Taxonomy" id="695939"/>
    <lineage>
        <taxon>Bacteria</taxon>
        <taxon>Thermotogati</taxon>
        <taxon>Deinococcota</taxon>
        <taxon>Deinococci</taxon>
        <taxon>Deinococcales</taxon>
        <taxon>Deinococcaceae</taxon>
        <taxon>Deinococcus</taxon>
    </lineage>
</organism>